<reference evidence="2" key="2">
    <citation type="journal article" date="2015" name="Data Brief">
        <title>Shoot transcriptome of the giant reed, Arundo donax.</title>
        <authorList>
            <person name="Barrero R.A."/>
            <person name="Guerrero F.D."/>
            <person name="Moolhuijzen P."/>
            <person name="Goolsby J.A."/>
            <person name="Tidwell J."/>
            <person name="Bellgard S.E."/>
            <person name="Bellgard M.I."/>
        </authorList>
    </citation>
    <scope>NUCLEOTIDE SEQUENCE</scope>
    <source>
        <tissue evidence="2">Shoot tissue taken approximately 20 cm above the soil surface</tissue>
    </source>
</reference>
<reference evidence="2" key="1">
    <citation type="submission" date="2014-09" db="EMBL/GenBank/DDBJ databases">
        <authorList>
            <person name="Magalhaes I.L.F."/>
            <person name="Oliveira U."/>
            <person name="Santos F.R."/>
            <person name="Vidigal T.H.D.A."/>
            <person name="Brescovit A.D."/>
            <person name="Santos A.J."/>
        </authorList>
    </citation>
    <scope>NUCLEOTIDE SEQUENCE</scope>
    <source>
        <tissue evidence="2">Shoot tissue taken approximately 20 cm above the soil surface</tissue>
    </source>
</reference>
<proteinExistence type="predicted"/>
<protein>
    <submittedName>
        <fullName evidence="2">Uncharacterized protein</fullName>
    </submittedName>
</protein>
<accession>A0A0A9GX26</accession>
<feature type="compositionally biased region" description="Acidic residues" evidence="1">
    <location>
        <begin position="99"/>
        <end position="111"/>
    </location>
</feature>
<name>A0A0A9GX26_ARUDO</name>
<dbReference type="EMBL" id="GBRH01170775">
    <property type="protein sequence ID" value="JAE27121.1"/>
    <property type="molecule type" value="Transcribed_RNA"/>
</dbReference>
<organism evidence="2">
    <name type="scientific">Arundo donax</name>
    <name type="common">Giant reed</name>
    <name type="synonym">Donax arundinaceus</name>
    <dbReference type="NCBI Taxonomy" id="35708"/>
    <lineage>
        <taxon>Eukaryota</taxon>
        <taxon>Viridiplantae</taxon>
        <taxon>Streptophyta</taxon>
        <taxon>Embryophyta</taxon>
        <taxon>Tracheophyta</taxon>
        <taxon>Spermatophyta</taxon>
        <taxon>Magnoliopsida</taxon>
        <taxon>Liliopsida</taxon>
        <taxon>Poales</taxon>
        <taxon>Poaceae</taxon>
        <taxon>PACMAD clade</taxon>
        <taxon>Arundinoideae</taxon>
        <taxon>Arundineae</taxon>
        <taxon>Arundo</taxon>
    </lineage>
</organism>
<feature type="region of interest" description="Disordered" evidence="1">
    <location>
        <begin position="1"/>
        <end position="130"/>
    </location>
</feature>
<evidence type="ECO:0000256" key="1">
    <source>
        <dbReference type="SAM" id="MobiDB-lite"/>
    </source>
</evidence>
<dbReference type="AlphaFoldDB" id="A0A0A9GX26"/>
<feature type="compositionally biased region" description="Gly residues" evidence="1">
    <location>
        <begin position="115"/>
        <end position="124"/>
    </location>
</feature>
<evidence type="ECO:0000313" key="2">
    <source>
        <dbReference type="EMBL" id="JAE27121.1"/>
    </source>
</evidence>
<sequence length="144" mass="14915">MMRSLLLPMGKQQVEPTANGGGGHHPRRDREGQGQHRVHLPCEGGGEGGGEKPRGEPGPAARRGAGRREVEAANGAEEEEQVEVGKRDVGHLGAVAAAADDEEEVDGEADEDPRGGPGEAAGAGGRRRRGVGVVIGGFRVRHRG</sequence>